<keyword evidence="2 5" id="KW-0812">Transmembrane</keyword>
<sequence>MNESDLVLLDRPNPPANRAWCSDENEPVLTVNLANYIKPTAVSYQHFKWNRTVPYGSPRLFHVFACLDFNCEKTEPLISNCEYKSSGQIQEQIYPIPLNSTTKSIGKVQFRFLKNHGNVKKTCVSLVRVYGQSEDVPKIRENKGHRASCSYLRDTYHNSPFIYDRFEFKTCERLFSNGCCSVCPECCDECYIGSYTFIEYFILSILCFVAGLFGLFVFWCCLTMLLSGLKYLLHLCGITINTKWF</sequence>
<dbReference type="STRING" id="1561998.A0A1I7UWW6"/>
<dbReference type="PROSITE" id="PS51469">
    <property type="entry name" value="SUN"/>
    <property type="match status" value="1"/>
</dbReference>
<feature type="transmembrane region" description="Helical" evidence="5">
    <location>
        <begin position="200"/>
        <end position="226"/>
    </location>
</feature>
<dbReference type="Pfam" id="PF07738">
    <property type="entry name" value="Sad1_UNC"/>
    <property type="match status" value="1"/>
</dbReference>
<organism evidence="7 8">
    <name type="scientific">Caenorhabditis tropicalis</name>
    <dbReference type="NCBI Taxonomy" id="1561998"/>
    <lineage>
        <taxon>Eukaryota</taxon>
        <taxon>Metazoa</taxon>
        <taxon>Ecdysozoa</taxon>
        <taxon>Nematoda</taxon>
        <taxon>Chromadorea</taxon>
        <taxon>Rhabditida</taxon>
        <taxon>Rhabditina</taxon>
        <taxon>Rhabditomorpha</taxon>
        <taxon>Rhabditoidea</taxon>
        <taxon>Rhabditidae</taxon>
        <taxon>Peloderinae</taxon>
        <taxon>Caenorhabditis</taxon>
    </lineage>
</organism>
<reference evidence="8" key="1">
    <citation type="submission" date="2016-11" db="UniProtKB">
        <authorList>
            <consortium name="WormBaseParasite"/>
        </authorList>
    </citation>
    <scope>IDENTIFICATION</scope>
</reference>
<dbReference type="PANTHER" id="PTHR12911">
    <property type="entry name" value="SAD1/UNC-84-LIKE PROTEIN-RELATED"/>
    <property type="match status" value="1"/>
</dbReference>
<evidence type="ECO:0000256" key="1">
    <source>
        <dbReference type="ARBA" id="ARBA00004370"/>
    </source>
</evidence>
<keyword evidence="3 5" id="KW-1133">Transmembrane helix</keyword>
<dbReference type="PANTHER" id="PTHR12911:SF2">
    <property type="entry name" value="SUN DOMAIN-CONTAINING PROTEIN 1"/>
    <property type="match status" value="1"/>
</dbReference>
<evidence type="ECO:0000256" key="2">
    <source>
        <dbReference type="ARBA" id="ARBA00022692"/>
    </source>
</evidence>
<comment type="subcellular location">
    <subcellularLocation>
        <location evidence="1">Membrane</location>
    </subcellularLocation>
</comment>
<dbReference type="AlphaFoldDB" id="A0A1I7UWW6"/>
<keyword evidence="4 5" id="KW-0472">Membrane</keyword>
<dbReference type="Proteomes" id="UP000095282">
    <property type="component" value="Unplaced"/>
</dbReference>
<evidence type="ECO:0000256" key="3">
    <source>
        <dbReference type="ARBA" id="ARBA00022989"/>
    </source>
</evidence>
<dbReference type="InterPro" id="IPR045119">
    <property type="entry name" value="SUN1-5"/>
</dbReference>
<accession>A0A1I7UWW6</accession>
<dbReference type="WBParaSite" id="Csp11.Scaffold630.g20150.t2">
    <property type="protein sequence ID" value="Csp11.Scaffold630.g20150.t2"/>
    <property type="gene ID" value="Csp11.Scaffold630.g20150"/>
</dbReference>
<evidence type="ECO:0000259" key="6">
    <source>
        <dbReference type="PROSITE" id="PS51469"/>
    </source>
</evidence>
<dbReference type="Gene3D" id="2.60.120.260">
    <property type="entry name" value="Galactose-binding domain-like"/>
    <property type="match status" value="1"/>
</dbReference>
<proteinExistence type="predicted"/>
<dbReference type="InterPro" id="IPR012919">
    <property type="entry name" value="SUN_dom"/>
</dbReference>
<dbReference type="GO" id="GO:0034993">
    <property type="term" value="C:meiotic nuclear membrane microtubule tethering complex"/>
    <property type="evidence" value="ECO:0007669"/>
    <property type="project" value="TreeGrafter"/>
</dbReference>
<dbReference type="GO" id="GO:0043495">
    <property type="term" value="F:protein-membrane adaptor activity"/>
    <property type="evidence" value="ECO:0007669"/>
    <property type="project" value="TreeGrafter"/>
</dbReference>
<evidence type="ECO:0000313" key="7">
    <source>
        <dbReference type="Proteomes" id="UP000095282"/>
    </source>
</evidence>
<evidence type="ECO:0000256" key="5">
    <source>
        <dbReference type="SAM" id="Phobius"/>
    </source>
</evidence>
<name>A0A1I7UWW6_9PELO</name>
<feature type="domain" description="SUN" evidence="6">
    <location>
        <begin position="1"/>
        <end position="134"/>
    </location>
</feature>
<evidence type="ECO:0000313" key="8">
    <source>
        <dbReference type="WBParaSite" id="Csp11.Scaffold630.g20150.t2"/>
    </source>
</evidence>
<protein>
    <submittedName>
        <fullName evidence="8">SUN domain-containing protein</fullName>
    </submittedName>
</protein>
<keyword evidence="7" id="KW-1185">Reference proteome</keyword>
<evidence type="ECO:0000256" key="4">
    <source>
        <dbReference type="ARBA" id="ARBA00023136"/>
    </source>
</evidence>